<protein>
    <submittedName>
        <fullName evidence="1">Uncharacterized protein</fullName>
    </submittedName>
</protein>
<evidence type="ECO:0000313" key="1">
    <source>
        <dbReference type="EMBL" id="KAJ6753391.1"/>
    </source>
</evidence>
<dbReference type="AlphaFoldDB" id="A0A9Q0VQY2"/>
<evidence type="ECO:0000313" key="2">
    <source>
        <dbReference type="Proteomes" id="UP001151532"/>
    </source>
</evidence>
<gene>
    <name evidence="1" type="ORF">OIU79_026259</name>
</gene>
<organism evidence="1 2">
    <name type="scientific">Salix purpurea</name>
    <name type="common">Purple osier willow</name>
    <dbReference type="NCBI Taxonomy" id="77065"/>
    <lineage>
        <taxon>Eukaryota</taxon>
        <taxon>Viridiplantae</taxon>
        <taxon>Streptophyta</taxon>
        <taxon>Embryophyta</taxon>
        <taxon>Tracheophyta</taxon>
        <taxon>Spermatophyta</taxon>
        <taxon>Magnoliopsida</taxon>
        <taxon>eudicotyledons</taxon>
        <taxon>Gunneridae</taxon>
        <taxon>Pentapetalae</taxon>
        <taxon>rosids</taxon>
        <taxon>fabids</taxon>
        <taxon>Malpighiales</taxon>
        <taxon>Salicaceae</taxon>
        <taxon>Saliceae</taxon>
        <taxon>Salix</taxon>
    </lineage>
</organism>
<reference evidence="1" key="1">
    <citation type="submission" date="2022-11" db="EMBL/GenBank/DDBJ databases">
        <authorList>
            <person name="Hyden B.L."/>
            <person name="Feng K."/>
            <person name="Yates T."/>
            <person name="Jawdy S."/>
            <person name="Smart L.B."/>
            <person name="Muchero W."/>
        </authorList>
    </citation>
    <scope>NUCLEOTIDE SEQUENCE</scope>
    <source>
        <tissue evidence="1">Shoot tip</tissue>
    </source>
</reference>
<reference evidence="1" key="2">
    <citation type="journal article" date="2023" name="Int. J. Mol. Sci.">
        <title>De Novo Assembly and Annotation of 11 Diverse Shrub Willow (Salix) Genomes Reveals Novel Gene Organization in Sex-Linked Regions.</title>
        <authorList>
            <person name="Hyden B."/>
            <person name="Feng K."/>
            <person name="Yates T.B."/>
            <person name="Jawdy S."/>
            <person name="Cereghino C."/>
            <person name="Smart L.B."/>
            <person name="Muchero W."/>
        </authorList>
    </citation>
    <scope>NUCLEOTIDE SEQUENCE</scope>
    <source>
        <tissue evidence="1">Shoot tip</tissue>
    </source>
</reference>
<dbReference type="EMBL" id="JAPFFK010000007">
    <property type="protein sequence ID" value="KAJ6753391.1"/>
    <property type="molecule type" value="Genomic_DNA"/>
</dbReference>
<name>A0A9Q0VQY2_SALPP</name>
<proteinExistence type="predicted"/>
<sequence>MELSDGMSLIAGGFVLNEAARMKGVY</sequence>
<accession>A0A9Q0VQY2</accession>
<comment type="caution">
    <text evidence="1">The sequence shown here is derived from an EMBL/GenBank/DDBJ whole genome shotgun (WGS) entry which is preliminary data.</text>
</comment>
<dbReference type="Proteomes" id="UP001151532">
    <property type="component" value="Chromosome 16"/>
</dbReference>
<keyword evidence="2" id="KW-1185">Reference proteome</keyword>